<dbReference type="EMBL" id="AP015040">
    <property type="protein sequence ID" value="BAT91983.1"/>
    <property type="molecule type" value="Genomic_DNA"/>
</dbReference>
<protein>
    <submittedName>
        <fullName evidence="1">Uncharacterized protein</fullName>
    </submittedName>
</protein>
<name>A0A0S3SGL0_PHAAN</name>
<accession>A0A0S3SGL0</accession>
<proteinExistence type="predicted"/>
<dbReference type="Proteomes" id="UP000291084">
    <property type="component" value="Chromosome 7"/>
</dbReference>
<sequence>MKKIKPFFFSTQKPFLLLHSRLLLRGVAFLLIPSLAPTLGPSLASPRSNAALRTIMPRAKYHQSKIGTSCLKRQTPLFLSLCIVAPSAATSGTVTSTPYCHQTCYGH</sequence>
<dbReference type="AlphaFoldDB" id="A0A0S3SGL0"/>
<gene>
    <name evidence="1" type="primary">Vigan.07G063600</name>
    <name evidence="1" type="ORF">VIGAN_07063600</name>
</gene>
<evidence type="ECO:0000313" key="2">
    <source>
        <dbReference type="Proteomes" id="UP000291084"/>
    </source>
</evidence>
<keyword evidence="2" id="KW-1185">Reference proteome</keyword>
<reference evidence="1 2" key="1">
    <citation type="journal article" date="2015" name="Sci. Rep.">
        <title>The power of single molecule real-time sequencing technology in the de novo assembly of a eukaryotic genome.</title>
        <authorList>
            <person name="Sakai H."/>
            <person name="Naito K."/>
            <person name="Ogiso-Tanaka E."/>
            <person name="Takahashi Y."/>
            <person name="Iseki K."/>
            <person name="Muto C."/>
            <person name="Satou K."/>
            <person name="Teruya K."/>
            <person name="Shiroma A."/>
            <person name="Shimoji M."/>
            <person name="Hirano T."/>
            <person name="Itoh T."/>
            <person name="Kaga A."/>
            <person name="Tomooka N."/>
        </authorList>
    </citation>
    <scope>NUCLEOTIDE SEQUENCE [LARGE SCALE GENOMIC DNA]</scope>
    <source>
        <strain evidence="2">cv. Shumari</strain>
    </source>
</reference>
<organism evidence="1 2">
    <name type="scientific">Vigna angularis var. angularis</name>
    <dbReference type="NCBI Taxonomy" id="157739"/>
    <lineage>
        <taxon>Eukaryota</taxon>
        <taxon>Viridiplantae</taxon>
        <taxon>Streptophyta</taxon>
        <taxon>Embryophyta</taxon>
        <taxon>Tracheophyta</taxon>
        <taxon>Spermatophyta</taxon>
        <taxon>Magnoliopsida</taxon>
        <taxon>eudicotyledons</taxon>
        <taxon>Gunneridae</taxon>
        <taxon>Pentapetalae</taxon>
        <taxon>rosids</taxon>
        <taxon>fabids</taxon>
        <taxon>Fabales</taxon>
        <taxon>Fabaceae</taxon>
        <taxon>Papilionoideae</taxon>
        <taxon>50 kb inversion clade</taxon>
        <taxon>NPAAA clade</taxon>
        <taxon>indigoferoid/millettioid clade</taxon>
        <taxon>Phaseoleae</taxon>
        <taxon>Vigna</taxon>
    </lineage>
</organism>
<evidence type="ECO:0000313" key="1">
    <source>
        <dbReference type="EMBL" id="BAT91983.1"/>
    </source>
</evidence>